<evidence type="ECO:0000256" key="5">
    <source>
        <dbReference type="ARBA" id="ARBA00012696"/>
    </source>
</evidence>
<keyword evidence="12" id="KW-0249">Electron transport</keyword>
<keyword evidence="15" id="KW-0411">Iron-sulfur</keyword>
<dbReference type="SUPFAM" id="SSF54862">
    <property type="entry name" value="4Fe-4S ferredoxins"/>
    <property type="match status" value="1"/>
</dbReference>
<comment type="cofactor">
    <cofactor evidence="2">
        <name>FAD</name>
        <dbReference type="ChEBI" id="CHEBI:57692"/>
    </cofactor>
</comment>
<dbReference type="Gene3D" id="3.30.9.90">
    <property type="match status" value="1"/>
</dbReference>
<evidence type="ECO:0000256" key="11">
    <source>
        <dbReference type="ARBA" id="ARBA00022946"/>
    </source>
</evidence>
<keyword evidence="14" id="KW-0408">Iron</keyword>
<dbReference type="EMBL" id="UINC01004780">
    <property type="protein sequence ID" value="SVA16798.1"/>
    <property type="molecule type" value="Genomic_DNA"/>
</dbReference>
<keyword evidence="6" id="KW-0813">Transport</keyword>
<dbReference type="InterPro" id="IPR017896">
    <property type="entry name" value="4Fe4S_Fe-S-bd"/>
</dbReference>
<evidence type="ECO:0000256" key="2">
    <source>
        <dbReference type="ARBA" id="ARBA00001974"/>
    </source>
</evidence>
<dbReference type="InterPro" id="IPR049398">
    <property type="entry name" value="ETF-QO/FixC_UQ-bd"/>
</dbReference>
<evidence type="ECO:0000256" key="4">
    <source>
        <dbReference type="ARBA" id="ARBA00004273"/>
    </source>
</evidence>
<dbReference type="GO" id="GO:0046872">
    <property type="term" value="F:metal ion binding"/>
    <property type="evidence" value="ECO:0007669"/>
    <property type="project" value="UniProtKB-KW"/>
</dbReference>
<keyword evidence="13" id="KW-0560">Oxidoreductase</keyword>
<dbReference type="SUPFAM" id="SSF54373">
    <property type="entry name" value="FAD-linked reductases, C-terminal domain"/>
    <property type="match status" value="1"/>
</dbReference>
<dbReference type="AlphaFoldDB" id="A0A381TMN4"/>
<evidence type="ECO:0000256" key="10">
    <source>
        <dbReference type="ARBA" id="ARBA00022827"/>
    </source>
</evidence>
<dbReference type="PANTHER" id="PTHR10617:SF107">
    <property type="entry name" value="ELECTRON TRANSFER FLAVOPROTEIN-UBIQUINONE OXIDOREDUCTASE, MITOCHONDRIAL"/>
    <property type="match status" value="1"/>
</dbReference>
<reference evidence="21" key="1">
    <citation type="submission" date="2018-05" db="EMBL/GenBank/DDBJ databases">
        <authorList>
            <person name="Lanie J.A."/>
            <person name="Ng W.-L."/>
            <person name="Kazmierczak K.M."/>
            <person name="Andrzejewski T.M."/>
            <person name="Davidsen T.M."/>
            <person name="Wayne K.J."/>
            <person name="Tettelin H."/>
            <person name="Glass J.I."/>
            <person name="Rusch D."/>
            <person name="Podicherti R."/>
            <person name="Tsui H.-C.T."/>
            <person name="Winkler M.E."/>
        </authorList>
    </citation>
    <scope>NUCLEOTIDE SEQUENCE</scope>
</reference>
<dbReference type="Gene3D" id="3.30.70.20">
    <property type="match status" value="1"/>
</dbReference>
<dbReference type="PROSITE" id="PS51379">
    <property type="entry name" value="4FE4S_FER_2"/>
    <property type="match status" value="1"/>
</dbReference>
<name>A0A381TMN4_9ZZZZ</name>
<feature type="domain" description="4Fe-4S ferredoxin-type" evidence="20">
    <location>
        <begin position="488"/>
        <end position="517"/>
    </location>
</feature>
<sequence length="528" mass="57915">MHLAQLQKSRGGTPLAITVLEKSRDSGSHMLSGAVFDPSALHHLLPDFESLGAPLGPAVHEDRLLFLTEKRAIRFPFTPPPLKNHGCYIISLNRFVKWLAEQAESSGVDVINGFAATEVLYDGDRVVGVRTGDRGVDRGGERKSNFEPGVDIRAGVTIFADGVRGNLSKTVLRRFRLDAASQPQSYALGIKELWEVPTGRVKPGTVMHTLGYPLRSEEFGGGFIYGLAPDRVSLGFVTGLDYQDPLFDPHMAFQRLKCHPLLSGLLAGGQLLRYGAKALPEGGWHAVPQCYIDGALLVGDAVGFLNSLRLKGIHLAMWTGIYAAQVALDAVLASDPSAVRLQAFQTLVDDGPVRREMYPVRNVHQGFGHGLIAGLAFAGLSLLTRGWWFHDPVPNLIGHKRMQTMAVYHGLNGPTRSSIKASVDRKLTFDRLTNVHFSGTRHEEDQPAHLLVQDLDICRTRCREEYGNPCLRFCPANVYEMVEVGDDLRLQINASNCVHCKACDIIDPYQIIDWVPPEGGGGPQYDGM</sequence>
<evidence type="ECO:0000256" key="13">
    <source>
        <dbReference type="ARBA" id="ARBA00023002"/>
    </source>
</evidence>
<dbReference type="FunFam" id="3.30.70.20:FF:000015">
    <property type="entry name" value="Electron transfer flavoprotein-ubiquinone oxidoreductase"/>
    <property type="match status" value="1"/>
</dbReference>
<evidence type="ECO:0000256" key="7">
    <source>
        <dbReference type="ARBA" id="ARBA00022630"/>
    </source>
</evidence>
<dbReference type="Pfam" id="PF21162">
    <property type="entry name" value="ETFQO_UQ-bd"/>
    <property type="match status" value="1"/>
</dbReference>
<evidence type="ECO:0000259" key="20">
    <source>
        <dbReference type="PROSITE" id="PS51379"/>
    </source>
</evidence>
<keyword evidence="18" id="KW-0472">Membrane</keyword>
<keyword evidence="10" id="KW-0274">FAD</keyword>
<dbReference type="EC" id="1.5.5.1" evidence="5"/>
<keyword evidence="11" id="KW-0809">Transit peptide</keyword>
<evidence type="ECO:0000256" key="6">
    <source>
        <dbReference type="ARBA" id="ARBA00022448"/>
    </source>
</evidence>
<dbReference type="GO" id="GO:0051536">
    <property type="term" value="F:iron-sulfur cluster binding"/>
    <property type="evidence" value="ECO:0007669"/>
    <property type="project" value="UniProtKB-KW"/>
</dbReference>
<evidence type="ECO:0000256" key="17">
    <source>
        <dbReference type="ARBA" id="ARBA00023128"/>
    </source>
</evidence>
<protein>
    <recommendedName>
        <fullName evidence="5">electron-transferring-flavoprotein dehydrogenase</fullName>
        <ecNumber evidence="5">1.5.5.1</ecNumber>
    </recommendedName>
    <alternativeName>
        <fullName evidence="19">Electron-transferring-flavoprotein dehydrogenase</fullName>
    </alternativeName>
</protein>
<evidence type="ECO:0000256" key="3">
    <source>
        <dbReference type="ARBA" id="ARBA00002819"/>
    </source>
</evidence>
<dbReference type="SUPFAM" id="SSF51905">
    <property type="entry name" value="FAD/NAD(P)-binding domain"/>
    <property type="match status" value="1"/>
</dbReference>
<accession>A0A381TMN4</accession>
<dbReference type="Gene3D" id="3.50.50.60">
    <property type="entry name" value="FAD/NAD(P)-binding domain"/>
    <property type="match status" value="1"/>
</dbReference>
<evidence type="ECO:0000256" key="19">
    <source>
        <dbReference type="ARBA" id="ARBA00032754"/>
    </source>
</evidence>
<proteinExistence type="predicted"/>
<dbReference type="GO" id="GO:0005743">
    <property type="term" value="C:mitochondrial inner membrane"/>
    <property type="evidence" value="ECO:0007669"/>
    <property type="project" value="UniProtKB-SubCell"/>
</dbReference>
<dbReference type="InterPro" id="IPR007859">
    <property type="entry name" value="ETF-QO/FixX_C"/>
</dbReference>
<dbReference type="GO" id="GO:0004174">
    <property type="term" value="F:electron-transferring-flavoprotein dehydrogenase activity"/>
    <property type="evidence" value="ECO:0007669"/>
    <property type="project" value="UniProtKB-EC"/>
</dbReference>
<keyword evidence="8" id="KW-0479">Metal-binding</keyword>
<evidence type="ECO:0000256" key="14">
    <source>
        <dbReference type="ARBA" id="ARBA00023004"/>
    </source>
</evidence>
<dbReference type="PANTHER" id="PTHR10617">
    <property type="entry name" value="ELECTRON TRANSFER FLAVOPROTEIN-UBIQUINONE OXIDOREDUCTASE"/>
    <property type="match status" value="1"/>
</dbReference>
<dbReference type="InterPro" id="IPR036188">
    <property type="entry name" value="FAD/NAD-bd_sf"/>
</dbReference>
<keyword evidence="7" id="KW-0285">Flavoprotein</keyword>
<evidence type="ECO:0000256" key="15">
    <source>
        <dbReference type="ARBA" id="ARBA00023014"/>
    </source>
</evidence>
<comment type="cofactor">
    <cofactor evidence="1">
        <name>[4Fe-4S] cluster</name>
        <dbReference type="ChEBI" id="CHEBI:49883"/>
    </cofactor>
</comment>
<comment type="subcellular location">
    <subcellularLocation>
        <location evidence="4">Mitochondrion inner membrane</location>
    </subcellularLocation>
</comment>
<evidence type="ECO:0000256" key="12">
    <source>
        <dbReference type="ARBA" id="ARBA00022982"/>
    </source>
</evidence>
<keyword evidence="9" id="KW-0999">Mitochondrion inner membrane</keyword>
<gene>
    <name evidence="21" type="ORF">METZ01_LOCUS69652</name>
</gene>
<keyword evidence="17" id="KW-0496">Mitochondrion</keyword>
<dbReference type="Pfam" id="PF05187">
    <property type="entry name" value="Fer4_ETF_QO"/>
    <property type="match status" value="1"/>
</dbReference>
<evidence type="ECO:0000313" key="21">
    <source>
        <dbReference type="EMBL" id="SVA16798.1"/>
    </source>
</evidence>
<comment type="function">
    <text evidence="3">Accepts electrons from ETF and reduces ubiquinone.</text>
</comment>
<keyword evidence="16" id="KW-0830">Ubiquinone</keyword>
<evidence type="ECO:0000256" key="1">
    <source>
        <dbReference type="ARBA" id="ARBA00001966"/>
    </source>
</evidence>
<evidence type="ECO:0000256" key="16">
    <source>
        <dbReference type="ARBA" id="ARBA00023075"/>
    </source>
</evidence>
<dbReference type="InterPro" id="IPR040156">
    <property type="entry name" value="ETF-QO"/>
</dbReference>
<evidence type="ECO:0000256" key="8">
    <source>
        <dbReference type="ARBA" id="ARBA00022723"/>
    </source>
</evidence>
<organism evidence="21">
    <name type="scientific">marine metagenome</name>
    <dbReference type="NCBI Taxonomy" id="408172"/>
    <lineage>
        <taxon>unclassified sequences</taxon>
        <taxon>metagenomes</taxon>
        <taxon>ecological metagenomes</taxon>
    </lineage>
</organism>
<evidence type="ECO:0000256" key="18">
    <source>
        <dbReference type="ARBA" id="ARBA00023136"/>
    </source>
</evidence>
<evidence type="ECO:0000256" key="9">
    <source>
        <dbReference type="ARBA" id="ARBA00022792"/>
    </source>
</evidence>